<protein>
    <submittedName>
        <fullName evidence="2">Uncharacterized protein</fullName>
    </submittedName>
</protein>
<comment type="caution">
    <text evidence="2">The sequence shown here is derived from an EMBL/GenBank/DDBJ whole genome shotgun (WGS) entry which is preliminary data.</text>
</comment>
<organism evidence="2 3">
    <name type="scientific">Lupinus albus</name>
    <name type="common">White lupine</name>
    <name type="synonym">Lupinus termis</name>
    <dbReference type="NCBI Taxonomy" id="3870"/>
    <lineage>
        <taxon>Eukaryota</taxon>
        <taxon>Viridiplantae</taxon>
        <taxon>Streptophyta</taxon>
        <taxon>Embryophyta</taxon>
        <taxon>Tracheophyta</taxon>
        <taxon>Spermatophyta</taxon>
        <taxon>Magnoliopsida</taxon>
        <taxon>eudicotyledons</taxon>
        <taxon>Gunneridae</taxon>
        <taxon>Pentapetalae</taxon>
        <taxon>rosids</taxon>
        <taxon>fabids</taxon>
        <taxon>Fabales</taxon>
        <taxon>Fabaceae</taxon>
        <taxon>Papilionoideae</taxon>
        <taxon>50 kb inversion clade</taxon>
        <taxon>genistoids sensu lato</taxon>
        <taxon>core genistoids</taxon>
        <taxon>Genisteae</taxon>
        <taxon>Lupinus</taxon>
    </lineage>
</organism>
<evidence type="ECO:0000313" key="3">
    <source>
        <dbReference type="Proteomes" id="UP000447434"/>
    </source>
</evidence>
<gene>
    <name evidence="2" type="ORF">Lalb_Chr12g0210031</name>
</gene>
<evidence type="ECO:0000313" key="2">
    <source>
        <dbReference type="EMBL" id="KAE9603393.1"/>
    </source>
</evidence>
<proteinExistence type="predicted"/>
<sequence>MYLNPSFSPSIFSIHLSLFLALFQISPTKKRNNFLFFLISDFKPQNTNGSSVAFTYEEALDALSSLITRGTRIGGVNMGIDLST</sequence>
<reference evidence="3" key="1">
    <citation type="journal article" date="2020" name="Nat. Commun.">
        <title>Genome sequence of the cluster root forming white lupin.</title>
        <authorList>
            <person name="Hufnagel B."/>
            <person name="Marques A."/>
            <person name="Soriano A."/>
            <person name="Marques L."/>
            <person name="Divol F."/>
            <person name="Doumas P."/>
            <person name="Sallet E."/>
            <person name="Mancinotti D."/>
            <person name="Carrere S."/>
            <person name="Marande W."/>
            <person name="Arribat S."/>
            <person name="Keller J."/>
            <person name="Huneau C."/>
            <person name="Blein T."/>
            <person name="Aime D."/>
            <person name="Laguerre M."/>
            <person name="Taylor J."/>
            <person name="Schubert V."/>
            <person name="Nelson M."/>
            <person name="Geu-Flores F."/>
            <person name="Crespi M."/>
            <person name="Gallardo-Guerrero K."/>
            <person name="Delaux P.-M."/>
            <person name="Salse J."/>
            <person name="Berges H."/>
            <person name="Guyot R."/>
            <person name="Gouzy J."/>
            <person name="Peret B."/>
        </authorList>
    </citation>
    <scope>NUCLEOTIDE SEQUENCE [LARGE SCALE GENOMIC DNA]</scope>
    <source>
        <strain evidence="3">cv. Amiga</strain>
    </source>
</reference>
<feature type="chain" id="PRO_5025578835" evidence="1">
    <location>
        <begin position="31"/>
        <end position="84"/>
    </location>
</feature>
<feature type="signal peptide" evidence="1">
    <location>
        <begin position="1"/>
        <end position="30"/>
    </location>
</feature>
<keyword evidence="3" id="KW-1185">Reference proteome</keyword>
<keyword evidence="1" id="KW-0732">Signal</keyword>
<accession>A0A6A4PPD4</accession>
<dbReference type="AlphaFoldDB" id="A0A6A4PPD4"/>
<dbReference type="EMBL" id="WOCE01000012">
    <property type="protein sequence ID" value="KAE9603393.1"/>
    <property type="molecule type" value="Genomic_DNA"/>
</dbReference>
<evidence type="ECO:0000256" key="1">
    <source>
        <dbReference type="SAM" id="SignalP"/>
    </source>
</evidence>
<name>A0A6A4PPD4_LUPAL</name>
<dbReference type="Proteomes" id="UP000447434">
    <property type="component" value="Chromosome 12"/>
</dbReference>